<keyword evidence="3" id="KW-1003">Cell membrane</keyword>
<keyword evidence="8" id="KW-0969">Cilium</keyword>
<dbReference type="Pfam" id="PF01311">
    <property type="entry name" value="Bac_export_1"/>
    <property type="match status" value="1"/>
</dbReference>
<dbReference type="STRING" id="521013.SAMN04488567_0172"/>
<feature type="transmembrane region" description="Helical" evidence="7">
    <location>
        <begin position="218"/>
        <end position="247"/>
    </location>
</feature>
<feature type="transmembrane region" description="Helical" evidence="7">
    <location>
        <begin position="43"/>
        <end position="62"/>
    </location>
</feature>
<keyword evidence="8" id="KW-0966">Cell projection</keyword>
<dbReference type="Proteomes" id="UP000198922">
    <property type="component" value="Unassembled WGS sequence"/>
</dbReference>
<feature type="transmembrane region" description="Helical" evidence="7">
    <location>
        <begin position="178"/>
        <end position="198"/>
    </location>
</feature>
<accession>A0A1G7KDA2</accession>
<dbReference type="InterPro" id="IPR002010">
    <property type="entry name" value="T3SS_IM_R"/>
</dbReference>
<evidence type="ECO:0000256" key="6">
    <source>
        <dbReference type="ARBA" id="ARBA00023136"/>
    </source>
</evidence>
<sequence>MELGPFLVAQAVAAGLVFARLGAAMMFLPGFGDNAIPARHRLLLALALSAALAPLAPVAGLAEAAPPRLAAAFALEVTVGIWIGTTARILFSALQYAGYQVGMVAGLSNAFAPGTGTFEGSTLIAGVLLMAGTALIFVTDLHRLMIAALLDSYEIFPPGRIIWGDLAAQSVRAVAQSFYLGVSLAAPFYVLALVLNLGMGLANRAMPSLPVFFVAQPLLIAAGLIGLAASAGAMLTGMTDALAGWLAGLRF</sequence>
<dbReference type="GO" id="GO:0005886">
    <property type="term" value="C:plasma membrane"/>
    <property type="evidence" value="ECO:0007669"/>
    <property type="project" value="UniProtKB-SubCell"/>
</dbReference>
<name>A0A1G7KDA2_9RHOB</name>
<keyword evidence="9" id="KW-1185">Reference proteome</keyword>
<evidence type="ECO:0000256" key="4">
    <source>
        <dbReference type="ARBA" id="ARBA00022692"/>
    </source>
</evidence>
<reference evidence="9" key="1">
    <citation type="submission" date="2016-10" db="EMBL/GenBank/DDBJ databases">
        <authorList>
            <person name="Varghese N."/>
            <person name="Submissions S."/>
        </authorList>
    </citation>
    <scope>NUCLEOTIDE SEQUENCE [LARGE SCALE GENOMIC DNA]</scope>
    <source>
        <strain evidence="9">DSM 21424</strain>
    </source>
</reference>
<comment type="similarity">
    <text evidence="2">Belongs to the FliR/MopE/SpaR family.</text>
</comment>
<evidence type="ECO:0000256" key="5">
    <source>
        <dbReference type="ARBA" id="ARBA00022989"/>
    </source>
</evidence>
<evidence type="ECO:0000313" key="9">
    <source>
        <dbReference type="Proteomes" id="UP000198922"/>
    </source>
</evidence>
<dbReference type="PANTHER" id="PTHR30065:SF8">
    <property type="entry name" value="FLAGELLAR BIOSYNTHETIC PROTEIN FLIR"/>
    <property type="match status" value="1"/>
</dbReference>
<evidence type="ECO:0000256" key="3">
    <source>
        <dbReference type="ARBA" id="ARBA00022475"/>
    </source>
</evidence>
<keyword evidence="8" id="KW-0282">Flagellum</keyword>
<keyword evidence="5 7" id="KW-1133">Transmembrane helix</keyword>
<evidence type="ECO:0000313" key="8">
    <source>
        <dbReference type="EMBL" id="SDF35020.1"/>
    </source>
</evidence>
<organism evidence="8 9">
    <name type="scientific">Limimaricola pyoseonensis</name>
    <dbReference type="NCBI Taxonomy" id="521013"/>
    <lineage>
        <taxon>Bacteria</taxon>
        <taxon>Pseudomonadati</taxon>
        <taxon>Pseudomonadota</taxon>
        <taxon>Alphaproteobacteria</taxon>
        <taxon>Rhodobacterales</taxon>
        <taxon>Paracoccaceae</taxon>
        <taxon>Limimaricola</taxon>
    </lineage>
</organism>
<feature type="transmembrane region" description="Helical" evidence="7">
    <location>
        <begin position="69"/>
        <end position="97"/>
    </location>
</feature>
<keyword evidence="6 7" id="KW-0472">Membrane</keyword>
<dbReference type="EMBL" id="FNAT01000011">
    <property type="protein sequence ID" value="SDF35020.1"/>
    <property type="molecule type" value="Genomic_DNA"/>
</dbReference>
<proteinExistence type="inferred from homology"/>
<dbReference type="GO" id="GO:0006605">
    <property type="term" value="P:protein targeting"/>
    <property type="evidence" value="ECO:0007669"/>
    <property type="project" value="InterPro"/>
</dbReference>
<evidence type="ECO:0000256" key="1">
    <source>
        <dbReference type="ARBA" id="ARBA00004651"/>
    </source>
</evidence>
<dbReference type="PANTHER" id="PTHR30065">
    <property type="entry name" value="FLAGELLAR BIOSYNTHETIC PROTEIN FLIR"/>
    <property type="match status" value="1"/>
</dbReference>
<gene>
    <name evidence="8" type="ORF">SAMN04488567_0172</name>
</gene>
<dbReference type="PRINTS" id="PR00953">
    <property type="entry name" value="TYPE3IMRPROT"/>
</dbReference>
<evidence type="ECO:0000256" key="2">
    <source>
        <dbReference type="ARBA" id="ARBA00009772"/>
    </source>
</evidence>
<comment type="subcellular location">
    <subcellularLocation>
        <location evidence="1">Cell membrane</location>
        <topology evidence="1">Multi-pass membrane protein</topology>
    </subcellularLocation>
</comment>
<feature type="transmembrane region" description="Helical" evidence="7">
    <location>
        <begin position="117"/>
        <end position="138"/>
    </location>
</feature>
<evidence type="ECO:0000256" key="7">
    <source>
        <dbReference type="SAM" id="Phobius"/>
    </source>
</evidence>
<dbReference type="AlphaFoldDB" id="A0A1G7KDA2"/>
<dbReference type="OrthoDB" id="9779817at2"/>
<keyword evidence="4 7" id="KW-0812">Transmembrane</keyword>
<protein>
    <submittedName>
        <fullName evidence="8">Flagellar biosynthetic protein FliR</fullName>
    </submittedName>
</protein>
<dbReference type="RefSeq" id="WP_090114896.1">
    <property type="nucleotide sequence ID" value="NZ_FNAT01000011.1"/>
</dbReference>